<dbReference type="InterPro" id="IPR039454">
    <property type="entry name" value="OM14"/>
</dbReference>
<evidence type="ECO:0000313" key="4">
    <source>
        <dbReference type="EMBL" id="CUS21285.1"/>
    </source>
</evidence>
<dbReference type="Pfam" id="PF17304">
    <property type="entry name" value="OM14_C"/>
    <property type="match status" value="1"/>
</dbReference>
<evidence type="ECO:0000259" key="3">
    <source>
        <dbReference type="Pfam" id="PF17304"/>
    </source>
</evidence>
<feature type="transmembrane region" description="Helical" evidence="2">
    <location>
        <begin position="102"/>
        <end position="122"/>
    </location>
</feature>
<dbReference type="GO" id="GO:0006626">
    <property type="term" value="P:protein targeting to mitochondrion"/>
    <property type="evidence" value="ECO:0007669"/>
    <property type="project" value="TreeGrafter"/>
</dbReference>
<keyword evidence="5" id="KW-1185">Reference proteome</keyword>
<keyword evidence="2" id="KW-0812">Transmembrane</keyword>
<evidence type="ECO:0000256" key="1">
    <source>
        <dbReference type="SAM" id="MobiDB-lite"/>
    </source>
</evidence>
<reference evidence="5" key="1">
    <citation type="submission" date="2015-10" db="EMBL/GenBank/DDBJ databases">
        <authorList>
            <person name="Devillers H."/>
        </authorList>
    </citation>
    <scope>NUCLEOTIDE SEQUENCE [LARGE SCALE GENOMIC DNA]</scope>
</reference>
<feature type="compositionally biased region" description="Basic and acidic residues" evidence="1">
    <location>
        <begin position="26"/>
        <end position="48"/>
    </location>
</feature>
<feature type="transmembrane region" description="Helical" evidence="2">
    <location>
        <begin position="134"/>
        <end position="153"/>
    </location>
</feature>
<dbReference type="GO" id="GO:0005741">
    <property type="term" value="C:mitochondrial outer membrane"/>
    <property type="evidence" value="ECO:0007669"/>
    <property type="project" value="InterPro"/>
</dbReference>
<keyword evidence="2" id="KW-0472">Membrane</keyword>
<dbReference type="InterPro" id="IPR039453">
    <property type="entry name" value="OM14_C"/>
</dbReference>
<dbReference type="Proteomes" id="UP000236544">
    <property type="component" value="Unassembled WGS sequence"/>
</dbReference>
<dbReference type="GO" id="GO:1990593">
    <property type="term" value="F:nascent polypeptide-associated complex binding"/>
    <property type="evidence" value="ECO:0007669"/>
    <property type="project" value="InterPro"/>
</dbReference>
<organism evidence="4 5">
    <name type="scientific">Lachancea quebecensis</name>
    <dbReference type="NCBI Taxonomy" id="1654605"/>
    <lineage>
        <taxon>Eukaryota</taxon>
        <taxon>Fungi</taxon>
        <taxon>Dikarya</taxon>
        <taxon>Ascomycota</taxon>
        <taxon>Saccharomycotina</taxon>
        <taxon>Saccharomycetes</taxon>
        <taxon>Saccharomycetales</taxon>
        <taxon>Saccharomycetaceae</taxon>
        <taxon>Lachancea</taxon>
    </lineage>
</organism>
<dbReference type="AlphaFoldDB" id="A0A0P1KWL9"/>
<feature type="compositionally biased region" description="Polar residues" evidence="1">
    <location>
        <begin position="13"/>
        <end position="23"/>
    </location>
</feature>
<sequence length="170" mass="18597">MPNHVKQSKEAASGQNEVDSSNIPDAAKRAAQELREEAQDLREEANKEFEELERNGTIDKYKDNAAGILKNVADRASAAASYVATRVKSVSQRVAYELRNPVVIVNAAFGVGLVSTLLKGYAKNQRYLKGKSDSVILSTVVGATAAVALDVYLSGKYYQKFDQKSNKKRL</sequence>
<keyword evidence="2" id="KW-1133">Transmembrane helix</keyword>
<protein>
    <submittedName>
        <fullName evidence="4">LAQU0S02e10242g1_1</fullName>
    </submittedName>
</protein>
<feature type="domain" description="Mitochondrial outer membrane protein OM14 C-terminal" evidence="3">
    <location>
        <begin position="97"/>
        <end position="164"/>
    </location>
</feature>
<gene>
    <name evidence="4" type="ORF">LAQU0_S02e10242g</name>
</gene>
<evidence type="ECO:0000256" key="2">
    <source>
        <dbReference type="SAM" id="Phobius"/>
    </source>
</evidence>
<proteinExistence type="predicted"/>
<evidence type="ECO:0000313" key="5">
    <source>
        <dbReference type="Proteomes" id="UP000236544"/>
    </source>
</evidence>
<accession>A0A0P1KWL9</accession>
<feature type="region of interest" description="Disordered" evidence="1">
    <location>
        <begin position="1"/>
        <end position="48"/>
    </location>
</feature>
<dbReference type="PANTHER" id="PTHR38402:SF1">
    <property type="entry name" value="MITOCHONDRIAL OUTER MEMBRANE PROTEIN OM14"/>
    <property type="match status" value="1"/>
</dbReference>
<dbReference type="PANTHER" id="PTHR38402">
    <property type="entry name" value="MITOCHONDRIAL OUTER MEMBRANE PROTEIN OM14"/>
    <property type="match status" value="1"/>
</dbReference>
<name>A0A0P1KWL9_9SACH</name>
<dbReference type="OrthoDB" id="4034431at2759"/>
<dbReference type="EMBL" id="LN890542">
    <property type="protein sequence ID" value="CUS21285.1"/>
    <property type="molecule type" value="Genomic_DNA"/>
</dbReference>